<evidence type="ECO:0000256" key="1">
    <source>
        <dbReference type="SAM" id="MobiDB-lite"/>
    </source>
</evidence>
<dbReference type="EMBL" id="JAACJJ010000030">
    <property type="protein sequence ID" value="KAF5318476.1"/>
    <property type="molecule type" value="Genomic_DNA"/>
</dbReference>
<feature type="compositionally biased region" description="Basic and acidic residues" evidence="1">
    <location>
        <begin position="138"/>
        <end position="183"/>
    </location>
</feature>
<keyword evidence="3" id="KW-1185">Reference proteome</keyword>
<reference evidence="2 3" key="1">
    <citation type="journal article" date="2020" name="ISME J.">
        <title>Uncovering the hidden diversity of litter-decomposition mechanisms in mushroom-forming fungi.</title>
        <authorList>
            <person name="Floudas D."/>
            <person name="Bentzer J."/>
            <person name="Ahren D."/>
            <person name="Johansson T."/>
            <person name="Persson P."/>
            <person name="Tunlid A."/>
        </authorList>
    </citation>
    <scope>NUCLEOTIDE SEQUENCE [LARGE SCALE GENOMIC DNA]</scope>
    <source>
        <strain evidence="2 3">CBS 101986</strain>
    </source>
</reference>
<feature type="region of interest" description="Disordered" evidence="1">
    <location>
        <begin position="130"/>
        <end position="197"/>
    </location>
</feature>
<accession>A0A8H5EZV1</accession>
<protein>
    <submittedName>
        <fullName evidence="2">Uncharacterized protein</fullName>
    </submittedName>
</protein>
<proteinExistence type="predicted"/>
<comment type="caution">
    <text evidence="2">The sequence shown here is derived from an EMBL/GenBank/DDBJ whole genome shotgun (WGS) entry which is preliminary data.</text>
</comment>
<name>A0A8H5EZV1_9AGAR</name>
<dbReference type="Proteomes" id="UP000567179">
    <property type="component" value="Unassembled WGS sequence"/>
</dbReference>
<organism evidence="2 3">
    <name type="scientific">Psilocybe cf. subviscida</name>
    <dbReference type="NCBI Taxonomy" id="2480587"/>
    <lineage>
        <taxon>Eukaryota</taxon>
        <taxon>Fungi</taxon>
        <taxon>Dikarya</taxon>
        <taxon>Basidiomycota</taxon>
        <taxon>Agaricomycotina</taxon>
        <taxon>Agaricomycetes</taxon>
        <taxon>Agaricomycetidae</taxon>
        <taxon>Agaricales</taxon>
        <taxon>Agaricineae</taxon>
        <taxon>Strophariaceae</taxon>
        <taxon>Psilocybe</taxon>
    </lineage>
</organism>
<sequence>MRWQVMANDQYGCSETARDGLRWGAGAWTVRDPSTNNGILEGLIHGQQYTAVGLAIAVKPVLEPTLFMLDLHEYQHAHASVTLQPRPRAHDHQRRPRCQPMLVTRYRTCTRRGSGGCGCRVHKGRGTIKTAMTASERTSPDDDRGRRDDDIGYRRRDLYNMVRKDTYSQAQESRRGRGGDWVKNEANPFASSTTDSC</sequence>
<evidence type="ECO:0000313" key="2">
    <source>
        <dbReference type="EMBL" id="KAF5318476.1"/>
    </source>
</evidence>
<evidence type="ECO:0000313" key="3">
    <source>
        <dbReference type="Proteomes" id="UP000567179"/>
    </source>
</evidence>
<dbReference type="AlphaFoldDB" id="A0A8H5EZV1"/>
<gene>
    <name evidence="2" type="ORF">D9619_011015</name>
</gene>